<gene>
    <name evidence="1" type="ORF">I4F81_007387</name>
</gene>
<comment type="caution">
    <text evidence="1">The sequence shown here is derived from an EMBL/GenBank/DDBJ whole genome shotgun (WGS) entry which is preliminary data.</text>
</comment>
<protein>
    <submittedName>
        <fullName evidence="1">Uncharacterized protein</fullName>
    </submittedName>
</protein>
<sequence length="184" mass="18293">MAPFARAYHILVTLFHGIVAALGVVGAASLGPSAWMLCPALAAAAACAAGVALAVVTSPGLRLPLCRPATARAVYELYLLAAVLSWAGAISLCFMGVKLLRPGGWTGDGVHLADGRPLPTHVVPLALAIMEGAAVTTALTPLNACVARRLLPEKAAGGTRSTADVEAVVDSAAPALPVGGVGTG</sequence>
<keyword evidence="2" id="KW-1185">Reference proteome</keyword>
<organism evidence="1 2">
    <name type="scientific">Pyropia yezoensis</name>
    <name type="common">Susabi-nori</name>
    <name type="synonym">Porphyra yezoensis</name>
    <dbReference type="NCBI Taxonomy" id="2788"/>
    <lineage>
        <taxon>Eukaryota</taxon>
        <taxon>Rhodophyta</taxon>
        <taxon>Bangiophyceae</taxon>
        <taxon>Bangiales</taxon>
        <taxon>Bangiaceae</taxon>
        <taxon>Pyropia</taxon>
    </lineage>
</organism>
<evidence type="ECO:0000313" key="1">
    <source>
        <dbReference type="EMBL" id="KAK1864850.1"/>
    </source>
</evidence>
<evidence type="ECO:0000313" key="2">
    <source>
        <dbReference type="Proteomes" id="UP000798662"/>
    </source>
</evidence>
<name>A0ACC3C406_PYRYE</name>
<accession>A0ACC3C406</accession>
<dbReference type="Proteomes" id="UP000798662">
    <property type="component" value="Chromosome 2"/>
</dbReference>
<reference evidence="1" key="1">
    <citation type="submission" date="2019-11" db="EMBL/GenBank/DDBJ databases">
        <title>Nori genome reveals adaptations in red seaweeds to the harsh intertidal environment.</title>
        <authorList>
            <person name="Wang D."/>
            <person name="Mao Y."/>
        </authorList>
    </citation>
    <scope>NUCLEOTIDE SEQUENCE</scope>
    <source>
        <tissue evidence="1">Gametophyte</tissue>
    </source>
</reference>
<dbReference type="EMBL" id="CM020619">
    <property type="protein sequence ID" value="KAK1864850.1"/>
    <property type="molecule type" value="Genomic_DNA"/>
</dbReference>
<proteinExistence type="predicted"/>